<dbReference type="Proteomes" id="UP000224634">
    <property type="component" value="Unassembled WGS sequence"/>
</dbReference>
<dbReference type="AlphaFoldDB" id="A0A2B7X8P6"/>
<reference evidence="2 3" key="1">
    <citation type="submission" date="2017-10" db="EMBL/GenBank/DDBJ databases">
        <title>Comparative genomics in systemic dimorphic fungi from Ajellomycetaceae.</title>
        <authorList>
            <person name="Munoz J.F."/>
            <person name="Mcewen J.G."/>
            <person name="Clay O.K."/>
            <person name="Cuomo C.A."/>
        </authorList>
    </citation>
    <scope>NUCLEOTIDE SEQUENCE [LARGE SCALE GENOMIC DNA]</scope>
    <source>
        <strain evidence="2 3">UAMH7299</strain>
    </source>
</reference>
<feature type="region of interest" description="Disordered" evidence="1">
    <location>
        <begin position="17"/>
        <end position="40"/>
    </location>
</feature>
<organism evidence="2 3">
    <name type="scientific">Polytolypa hystricis (strain UAMH7299)</name>
    <dbReference type="NCBI Taxonomy" id="1447883"/>
    <lineage>
        <taxon>Eukaryota</taxon>
        <taxon>Fungi</taxon>
        <taxon>Dikarya</taxon>
        <taxon>Ascomycota</taxon>
        <taxon>Pezizomycotina</taxon>
        <taxon>Eurotiomycetes</taxon>
        <taxon>Eurotiomycetidae</taxon>
        <taxon>Onygenales</taxon>
        <taxon>Onygenales incertae sedis</taxon>
        <taxon>Polytolypa</taxon>
    </lineage>
</organism>
<feature type="compositionally biased region" description="Basic and acidic residues" evidence="1">
    <location>
        <begin position="112"/>
        <end position="121"/>
    </location>
</feature>
<comment type="caution">
    <text evidence="2">The sequence shown here is derived from an EMBL/GenBank/DDBJ whole genome shotgun (WGS) entry which is preliminary data.</text>
</comment>
<sequence length="121" mass="13374">MTGNGGFLESTDILAIRHTSSGQDTERPCLKHGPARKNRRRCQNRVTLILIVAKRASQSRKMKIGLSLLNTTFYENPPTRKRQQSGSGGQEIVQPAKKKARSDLPLGANKSALDRPHRSAN</sequence>
<accession>A0A2B7X8P6</accession>
<protein>
    <submittedName>
        <fullName evidence="2">Uncharacterized protein</fullName>
    </submittedName>
</protein>
<proteinExistence type="predicted"/>
<dbReference type="EMBL" id="PDNA01000191">
    <property type="protein sequence ID" value="PGH05102.1"/>
    <property type="molecule type" value="Genomic_DNA"/>
</dbReference>
<evidence type="ECO:0000313" key="2">
    <source>
        <dbReference type="EMBL" id="PGH05102.1"/>
    </source>
</evidence>
<gene>
    <name evidence="2" type="ORF">AJ80_08401</name>
</gene>
<evidence type="ECO:0000256" key="1">
    <source>
        <dbReference type="SAM" id="MobiDB-lite"/>
    </source>
</evidence>
<keyword evidence="3" id="KW-1185">Reference proteome</keyword>
<feature type="region of interest" description="Disordered" evidence="1">
    <location>
        <begin position="72"/>
        <end position="121"/>
    </location>
</feature>
<evidence type="ECO:0000313" key="3">
    <source>
        <dbReference type="Proteomes" id="UP000224634"/>
    </source>
</evidence>
<name>A0A2B7X8P6_POLH7</name>